<accession>A0A162PHW7</accession>
<dbReference type="AlphaFoldDB" id="A0A162PHW7"/>
<dbReference type="Pfam" id="PF04977">
    <property type="entry name" value="DivIC"/>
    <property type="match status" value="1"/>
</dbReference>
<name>A0A162PHW7_BACCE</name>
<keyword evidence="2" id="KW-1133">Transmembrane helix</keyword>
<keyword evidence="2" id="KW-0812">Transmembrane</keyword>
<reference evidence="3 4" key="1">
    <citation type="submission" date="2015-09" db="EMBL/GenBank/DDBJ databases">
        <title>Bacillus cereus food isolates.</title>
        <authorList>
            <person name="Boekhorst J."/>
        </authorList>
    </citation>
    <scope>NUCLEOTIDE SEQUENCE [LARGE SCALE GENOMIC DNA]</scope>
    <source>
        <strain evidence="3 4">B4088</strain>
    </source>
</reference>
<evidence type="ECO:0000256" key="2">
    <source>
        <dbReference type="SAM" id="Phobius"/>
    </source>
</evidence>
<keyword evidence="2" id="KW-0472">Membrane</keyword>
<protein>
    <recommendedName>
        <fullName evidence="5">Cell division protein FtsL</fullName>
    </recommendedName>
</protein>
<evidence type="ECO:0000313" key="3">
    <source>
        <dbReference type="EMBL" id="KZD72059.1"/>
    </source>
</evidence>
<feature type="coiled-coil region" evidence="1">
    <location>
        <begin position="69"/>
        <end position="103"/>
    </location>
</feature>
<dbReference type="Proteomes" id="UP000076482">
    <property type="component" value="Unassembled WGS sequence"/>
</dbReference>
<gene>
    <name evidence="3" type="ORF">B4088_0520</name>
</gene>
<comment type="caution">
    <text evidence="3">The sequence shown here is derived from an EMBL/GenBank/DDBJ whole genome shotgun (WGS) entry which is preliminary data.</text>
</comment>
<evidence type="ECO:0008006" key="5">
    <source>
        <dbReference type="Google" id="ProtNLM"/>
    </source>
</evidence>
<dbReference type="InterPro" id="IPR007060">
    <property type="entry name" value="FtsL/DivIC"/>
</dbReference>
<evidence type="ECO:0000313" key="4">
    <source>
        <dbReference type="Proteomes" id="UP000076482"/>
    </source>
</evidence>
<proteinExistence type="predicted"/>
<sequence length="174" mass="20638">MDLKTGTIQQKLFNEQPKPGYRFSSLNTVDRKEKKVTKSAVKKRNWTRYAIVVGIMFAMYWIVSPNIKVVQLRYQLNDMKDKLVEYENENKMLQEKMNKMKTNQYVEDVARTKLGMVKQGENPVFVTETIPAESKKVETLQSQEKIGVYMKEWYSQIEKWVSDLKQRDGLKLWK</sequence>
<keyword evidence="1" id="KW-0175">Coiled coil</keyword>
<dbReference type="PATRIC" id="fig|1396.535.peg.4272"/>
<organism evidence="3 4">
    <name type="scientific">Bacillus cereus</name>
    <dbReference type="NCBI Taxonomy" id="1396"/>
    <lineage>
        <taxon>Bacteria</taxon>
        <taxon>Bacillati</taxon>
        <taxon>Bacillota</taxon>
        <taxon>Bacilli</taxon>
        <taxon>Bacillales</taxon>
        <taxon>Bacillaceae</taxon>
        <taxon>Bacillus</taxon>
        <taxon>Bacillus cereus group</taxon>
    </lineage>
</organism>
<feature type="transmembrane region" description="Helical" evidence="2">
    <location>
        <begin position="46"/>
        <end position="63"/>
    </location>
</feature>
<dbReference type="EMBL" id="LJKE01000015">
    <property type="protein sequence ID" value="KZD72059.1"/>
    <property type="molecule type" value="Genomic_DNA"/>
</dbReference>
<dbReference type="RefSeq" id="WP_063259742.1">
    <property type="nucleotide sequence ID" value="NZ_LJKE01000015.1"/>
</dbReference>
<evidence type="ECO:0000256" key="1">
    <source>
        <dbReference type="SAM" id="Coils"/>
    </source>
</evidence>